<evidence type="ECO:0000256" key="1">
    <source>
        <dbReference type="SAM" id="MobiDB-lite"/>
    </source>
</evidence>
<feature type="compositionally biased region" description="Polar residues" evidence="1">
    <location>
        <begin position="159"/>
        <end position="168"/>
    </location>
</feature>
<feature type="compositionally biased region" description="Low complexity" evidence="1">
    <location>
        <begin position="67"/>
        <end position="85"/>
    </location>
</feature>
<feature type="compositionally biased region" description="Polar residues" evidence="1">
    <location>
        <begin position="89"/>
        <end position="111"/>
    </location>
</feature>
<sequence>MECQPRPEGKMGVLDQDFGLKKITSSTHLFHIATLKPNASTPPEHGAAPTKISDAPHNSKSGSPGVPTTLESSAPPTPEPTASTPDSGAPTQSKPDASVTPDSKSSATISPDVNDKTSENQNHTSPPSVSKPNATEKSVPPASKSPPPGLTTVHDVPKQPNNQATYGHSTGGSGLGKKCPKRDSTSDIWDIEGALAQA</sequence>
<evidence type="ECO:0000313" key="2">
    <source>
        <dbReference type="EMBL" id="KAL2469308.1"/>
    </source>
</evidence>
<feature type="region of interest" description="Disordered" evidence="1">
    <location>
        <begin position="34"/>
        <end position="185"/>
    </location>
</feature>
<accession>A0ABD1PZE1</accession>
<keyword evidence="3" id="KW-1185">Reference proteome</keyword>
<dbReference type="Proteomes" id="UP001604277">
    <property type="component" value="Unassembled WGS sequence"/>
</dbReference>
<feature type="compositionally biased region" description="Polar residues" evidence="1">
    <location>
        <begin position="119"/>
        <end position="136"/>
    </location>
</feature>
<organism evidence="2 3">
    <name type="scientific">Forsythia ovata</name>
    <dbReference type="NCBI Taxonomy" id="205694"/>
    <lineage>
        <taxon>Eukaryota</taxon>
        <taxon>Viridiplantae</taxon>
        <taxon>Streptophyta</taxon>
        <taxon>Embryophyta</taxon>
        <taxon>Tracheophyta</taxon>
        <taxon>Spermatophyta</taxon>
        <taxon>Magnoliopsida</taxon>
        <taxon>eudicotyledons</taxon>
        <taxon>Gunneridae</taxon>
        <taxon>Pentapetalae</taxon>
        <taxon>asterids</taxon>
        <taxon>lamiids</taxon>
        <taxon>Lamiales</taxon>
        <taxon>Oleaceae</taxon>
        <taxon>Forsythieae</taxon>
        <taxon>Forsythia</taxon>
    </lineage>
</organism>
<gene>
    <name evidence="2" type="ORF">Fot_50884</name>
</gene>
<proteinExistence type="predicted"/>
<reference evidence="3" key="1">
    <citation type="submission" date="2024-07" db="EMBL/GenBank/DDBJ databases">
        <title>Two chromosome-level genome assemblies of Korean endemic species Abeliophyllum distichum and Forsythia ovata (Oleaceae).</title>
        <authorList>
            <person name="Jang H."/>
        </authorList>
    </citation>
    <scope>NUCLEOTIDE SEQUENCE [LARGE SCALE GENOMIC DNA]</scope>
</reference>
<protein>
    <submittedName>
        <fullName evidence="2">Uncharacterized protein</fullName>
    </submittedName>
</protein>
<dbReference type="EMBL" id="JBFOLJ010000016">
    <property type="protein sequence ID" value="KAL2469308.1"/>
    <property type="molecule type" value="Genomic_DNA"/>
</dbReference>
<dbReference type="AlphaFoldDB" id="A0ABD1PZE1"/>
<comment type="caution">
    <text evidence="2">The sequence shown here is derived from an EMBL/GenBank/DDBJ whole genome shotgun (WGS) entry which is preliminary data.</text>
</comment>
<name>A0ABD1PZE1_9LAMI</name>
<evidence type="ECO:0000313" key="3">
    <source>
        <dbReference type="Proteomes" id="UP001604277"/>
    </source>
</evidence>